<evidence type="ECO:0000256" key="4">
    <source>
        <dbReference type="ARBA" id="ARBA00022692"/>
    </source>
</evidence>
<feature type="transmembrane region" description="Helical" evidence="7">
    <location>
        <begin position="86"/>
        <end position="112"/>
    </location>
</feature>
<dbReference type="CDD" id="cd06261">
    <property type="entry name" value="TM_PBP2"/>
    <property type="match status" value="1"/>
</dbReference>
<evidence type="ECO:0000256" key="5">
    <source>
        <dbReference type="ARBA" id="ARBA00022989"/>
    </source>
</evidence>
<dbReference type="RefSeq" id="WP_163948981.1">
    <property type="nucleotide sequence ID" value="NZ_JAAIKC010000006.1"/>
</dbReference>
<feature type="domain" description="ABC transmembrane type-1" evidence="8">
    <location>
        <begin position="87"/>
        <end position="302"/>
    </location>
</feature>
<dbReference type="EMBL" id="JAAIKC010000006">
    <property type="protein sequence ID" value="NEW07642.1"/>
    <property type="molecule type" value="Genomic_DNA"/>
</dbReference>
<accession>A0A6G3ZZS8</accession>
<dbReference type="InterPro" id="IPR050809">
    <property type="entry name" value="UgpAE/MalFG_permease"/>
</dbReference>
<evidence type="ECO:0000256" key="3">
    <source>
        <dbReference type="ARBA" id="ARBA00022475"/>
    </source>
</evidence>
<evidence type="ECO:0000313" key="9">
    <source>
        <dbReference type="EMBL" id="NEW07642.1"/>
    </source>
</evidence>
<dbReference type="PANTHER" id="PTHR43227:SF11">
    <property type="entry name" value="BLL4140 PROTEIN"/>
    <property type="match status" value="1"/>
</dbReference>
<name>A0A6G3ZZS8_9BACL</name>
<comment type="subcellular location">
    <subcellularLocation>
        <location evidence="1 7">Cell membrane</location>
        <topology evidence="1 7">Multi-pass membrane protein</topology>
    </subcellularLocation>
</comment>
<evidence type="ECO:0000259" key="8">
    <source>
        <dbReference type="PROSITE" id="PS50928"/>
    </source>
</evidence>
<dbReference type="SUPFAM" id="SSF161098">
    <property type="entry name" value="MetI-like"/>
    <property type="match status" value="1"/>
</dbReference>
<feature type="transmembrane region" description="Helical" evidence="7">
    <location>
        <begin position="133"/>
        <end position="153"/>
    </location>
</feature>
<evidence type="ECO:0000256" key="7">
    <source>
        <dbReference type="RuleBase" id="RU363032"/>
    </source>
</evidence>
<reference evidence="9" key="1">
    <citation type="submission" date="2020-02" db="EMBL/GenBank/DDBJ databases">
        <authorList>
            <person name="Shen X.-R."/>
            <person name="Zhang Y.-X."/>
        </authorList>
    </citation>
    <scope>NUCLEOTIDE SEQUENCE</scope>
    <source>
        <strain evidence="9">SYP-B3998</strain>
    </source>
</reference>
<proteinExistence type="inferred from homology"/>
<dbReference type="GO" id="GO:0005886">
    <property type="term" value="C:plasma membrane"/>
    <property type="evidence" value="ECO:0007669"/>
    <property type="project" value="UniProtKB-SubCell"/>
</dbReference>
<dbReference type="PANTHER" id="PTHR43227">
    <property type="entry name" value="BLL4140 PROTEIN"/>
    <property type="match status" value="1"/>
</dbReference>
<sequence length="315" mass="35602">MDANTVQQVTQETTKRVKKSSYKQPWMLHLMVLPAVILVFIFSYLPMSGIVMAFQDYKAALGVSGSPWVGLKHFRYMFENEYFLKITWNTLFFACSKIVLNLIIPFAFALLLNEVRNMGLKRSIQTFVYLPHFLSWVTLAGILIDMLAQTGIINQFVTHVFGIKPIFFLGDGSWFRFTIIFSDVWKEFGFNMIIFLAALSGINPALYEAAEVDGATRLQQTMSITIPSLIPMAIVVATLALGNVLNANFDQVFNLYSPLIYQQGDIIDTFVYREGLLSGQFSLATAVGLFKSTISLALIVISYRIAYKFAGYRIF</sequence>
<gene>
    <name evidence="9" type="ORF">GK047_16700</name>
</gene>
<dbReference type="InterPro" id="IPR035906">
    <property type="entry name" value="MetI-like_sf"/>
</dbReference>
<dbReference type="PROSITE" id="PS50928">
    <property type="entry name" value="ABC_TM1"/>
    <property type="match status" value="1"/>
</dbReference>
<feature type="transmembrane region" description="Helical" evidence="7">
    <location>
        <begin position="26"/>
        <end position="45"/>
    </location>
</feature>
<dbReference type="Gene3D" id="1.10.3720.10">
    <property type="entry name" value="MetI-like"/>
    <property type="match status" value="1"/>
</dbReference>
<keyword evidence="4 7" id="KW-0812">Transmembrane</keyword>
<evidence type="ECO:0000256" key="2">
    <source>
        <dbReference type="ARBA" id="ARBA00022448"/>
    </source>
</evidence>
<dbReference type="InterPro" id="IPR000515">
    <property type="entry name" value="MetI-like"/>
</dbReference>
<evidence type="ECO:0000256" key="6">
    <source>
        <dbReference type="ARBA" id="ARBA00023136"/>
    </source>
</evidence>
<dbReference type="AlphaFoldDB" id="A0A6G3ZZS8"/>
<evidence type="ECO:0000256" key="1">
    <source>
        <dbReference type="ARBA" id="ARBA00004651"/>
    </source>
</evidence>
<keyword evidence="2 7" id="KW-0813">Transport</keyword>
<keyword evidence="5 7" id="KW-1133">Transmembrane helix</keyword>
<organism evidence="9">
    <name type="scientific">Paenibacillus sp. SYP-B3998</name>
    <dbReference type="NCBI Taxonomy" id="2678564"/>
    <lineage>
        <taxon>Bacteria</taxon>
        <taxon>Bacillati</taxon>
        <taxon>Bacillota</taxon>
        <taxon>Bacilli</taxon>
        <taxon>Bacillales</taxon>
        <taxon>Paenibacillaceae</taxon>
        <taxon>Paenibacillus</taxon>
    </lineage>
</organism>
<protein>
    <submittedName>
        <fullName evidence="9">Sugar ABC transporter permease</fullName>
    </submittedName>
</protein>
<feature type="transmembrane region" description="Helical" evidence="7">
    <location>
        <begin position="228"/>
        <end position="249"/>
    </location>
</feature>
<feature type="transmembrane region" description="Helical" evidence="7">
    <location>
        <begin position="188"/>
        <end position="207"/>
    </location>
</feature>
<dbReference type="Pfam" id="PF00528">
    <property type="entry name" value="BPD_transp_1"/>
    <property type="match status" value="1"/>
</dbReference>
<dbReference type="GO" id="GO:0055085">
    <property type="term" value="P:transmembrane transport"/>
    <property type="evidence" value="ECO:0007669"/>
    <property type="project" value="InterPro"/>
</dbReference>
<keyword evidence="6 7" id="KW-0472">Membrane</keyword>
<comment type="caution">
    <text evidence="9">The sequence shown here is derived from an EMBL/GenBank/DDBJ whole genome shotgun (WGS) entry which is preliminary data.</text>
</comment>
<keyword evidence="3" id="KW-1003">Cell membrane</keyword>
<feature type="transmembrane region" description="Helical" evidence="7">
    <location>
        <begin position="281"/>
        <end position="303"/>
    </location>
</feature>
<comment type="similarity">
    <text evidence="7">Belongs to the binding-protein-dependent transport system permease family.</text>
</comment>